<proteinExistence type="predicted"/>
<gene>
    <name evidence="2" type="ORF">Tco_1078748</name>
</gene>
<dbReference type="Pfam" id="PF07727">
    <property type="entry name" value="RVT_2"/>
    <property type="match status" value="1"/>
</dbReference>
<organism evidence="2 3">
    <name type="scientific">Tanacetum coccineum</name>
    <dbReference type="NCBI Taxonomy" id="301880"/>
    <lineage>
        <taxon>Eukaryota</taxon>
        <taxon>Viridiplantae</taxon>
        <taxon>Streptophyta</taxon>
        <taxon>Embryophyta</taxon>
        <taxon>Tracheophyta</taxon>
        <taxon>Spermatophyta</taxon>
        <taxon>Magnoliopsida</taxon>
        <taxon>eudicotyledons</taxon>
        <taxon>Gunneridae</taxon>
        <taxon>Pentapetalae</taxon>
        <taxon>asterids</taxon>
        <taxon>campanulids</taxon>
        <taxon>Asterales</taxon>
        <taxon>Asteraceae</taxon>
        <taxon>Asteroideae</taxon>
        <taxon>Anthemideae</taxon>
        <taxon>Anthemidinae</taxon>
        <taxon>Tanacetum</taxon>
    </lineage>
</organism>
<name>A0ABQ5HRY6_9ASTR</name>
<protein>
    <submittedName>
        <fullName evidence="2">Retrovirus-related pol polyprotein from transposon TNT 1-94</fullName>
    </submittedName>
</protein>
<evidence type="ECO:0000313" key="3">
    <source>
        <dbReference type="Proteomes" id="UP001151760"/>
    </source>
</evidence>
<dbReference type="Proteomes" id="UP001151760">
    <property type="component" value="Unassembled WGS sequence"/>
</dbReference>
<sequence>MLIKLKWIYKVKTDEFGGVLKNKARLVAQGFRQEEGIDFEESFAPVARIEAICIFVSNAAYRNMTIYQMDVKTDFLNGEIKEEVPTVKGVGLHAVDSHIGNHPKDGFTPLETIRRLLAVIGRRSHSGFEGEAFKPERRNKIIPSDYPELLLSANKLDKKSFKDKVPLHLEMDPLYDQIATYPCIVQTFLDPILYLAGLKTTWEHSPKRPVIYHRGQEMDFRSFMLEGVDGEFNFLPAEGVSEGQNSPSAKFVNNDAPSYGEDKQTLVGLSLPPHPEASKKLKILGVRY</sequence>
<dbReference type="InterPro" id="IPR013103">
    <property type="entry name" value="RVT_2"/>
</dbReference>
<reference evidence="2" key="2">
    <citation type="submission" date="2022-01" db="EMBL/GenBank/DDBJ databases">
        <authorList>
            <person name="Yamashiro T."/>
            <person name="Shiraishi A."/>
            <person name="Satake H."/>
            <person name="Nakayama K."/>
        </authorList>
    </citation>
    <scope>NUCLEOTIDE SEQUENCE</scope>
</reference>
<accession>A0ABQ5HRY6</accession>
<evidence type="ECO:0000259" key="1">
    <source>
        <dbReference type="Pfam" id="PF07727"/>
    </source>
</evidence>
<keyword evidence="3" id="KW-1185">Reference proteome</keyword>
<comment type="caution">
    <text evidence="2">The sequence shown here is derived from an EMBL/GenBank/DDBJ whole genome shotgun (WGS) entry which is preliminary data.</text>
</comment>
<feature type="domain" description="Reverse transcriptase Ty1/copia-type" evidence="1">
    <location>
        <begin position="3"/>
        <end position="93"/>
    </location>
</feature>
<dbReference type="EMBL" id="BQNB010019871">
    <property type="protein sequence ID" value="GJT89903.1"/>
    <property type="molecule type" value="Genomic_DNA"/>
</dbReference>
<reference evidence="2" key="1">
    <citation type="journal article" date="2022" name="Int. J. Mol. Sci.">
        <title>Draft Genome of Tanacetum Coccineum: Genomic Comparison of Closely Related Tanacetum-Family Plants.</title>
        <authorList>
            <person name="Yamashiro T."/>
            <person name="Shiraishi A."/>
            <person name="Nakayama K."/>
            <person name="Satake H."/>
        </authorList>
    </citation>
    <scope>NUCLEOTIDE SEQUENCE</scope>
</reference>
<evidence type="ECO:0000313" key="2">
    <source>
        <dbReference type="EMBL" id="GJT89903.1"/>
    </source>
</evidence>